<evidence type="ECO:0000313" key="2">
    <source>
        <dbReference type="EMBL" id="DAG00838.1"/>
    </source>
</evidence>
<name>A0A8S5V284_9CAUD</name>
<evidence type="ECO:0000256" key="1">
    <source>
        <dbReference type="SAM" id="MobiDB-lite"/>
    </source>
</evidence>
<proteinExistence type="predicted"/>
<organism evidence="2">
    <name type="scientific">Myoviridae sp. ctncN39</name>
    <dbReference type="NCBI Taxonomy" id="2825170"/>
    <lineage>
        <taxon>Viruses</taxon>
        <taxon>Duplodnaviria</taxon>
        <taxon>Heunggongvirae</taxon>
        <taxon>Uroviricota</taxon>
        <taxon>Caudoviricetes</taxon>
    </lineage>
</organism>
<feature type="compositionally biased region" description="Basic and acidic residues" evidence="1">
    <location>
        <begin position="56"/>
        <end position="74"/>
    </location>
</feature>
<feature type="compositionally biased region" description="Low complexity" evidence="1">
    <location>
        <begin position="29"/>
        <end position="47"/>
    </location>
</feature>
<reference evidence="2" key="1">
    <citation type="journal article" date="2021" name="Proc. Natl. Acad. Sci. U.S.A.">
        <title>A Catalog of Tens of Thousands of Viruses from Human Metagenomes Reveals Hidden Associations with Chronic Diseases.</title>
        <authorList>
            <person name="Tisza M.J."/>
            <person name="Buck C.B."/>
        </authorList>
    </citation>
    <scope>NUCLEOTIDE SEQUENCE</scope>
    <source>
        <strain evidence="2">CtncN39</strain>
    </source>
</reference>
<feature type="compositionally biased region" description="Polar residues" evidence="1">
    <location>
        <begin position="1"/>
        <end position="15"/>
    </location>
</feature>
<feature type="region of interest" description="Disordered" evidence="1">
    <location>
        <begin position="210"/>
        <end position="233"/>
    </location>
</feature>
<protein>
    <submittedName>
        <fullName evidence="2">Uncharacterized protein</fullName>
    </submittedName>
</protein>
<accession>A0A8S5V284</accession>
<dbReference type="EMBL" id="BK016183">
    <property type="protein sequence ID" value="DAG00838.1"/>
    <property type="molecule type" value="Genomic_DNA"/>
</dbReference>
<feature type="region of interest" description="Disordered" evidence="1">
    <location>
        <begin position="1"/>
        <end position="96"/>
    </location>
</feature>
<sequence>MLFNETTEMQEQETAVSPAGAVENEPTKEPGAAGTPAADAEPADTPAGSESGEEHDDWKTQENAENAQRRRMAEAARQQRMFREMTAGLNDPETGKPFESIEAWQRFRQRTVLAAKAQEAGVEPAAAQKLMDGMRETIKETDPEYRQAMAQAEIARQQQYEAVFAQDLAAIKQLYPDEKAKDIRDLGDEFMAMMASGQVDAVSAYEAIRARKNRTSPKPPSTGGLGSDGGKKPAYFTKEQVDAMSDAEIDKNYDAIRKSMMRW</sequence>